<dbReference type="Gene3D" id="1.10.30.10">
    <property type="entry name" value="High mobility group box domain"/>
    <property type="match status" value="1"/>
</dbReference>
<feature type="DNA-binding region" description="HMG box" evidence="1">
    <location>
        <begin position="59"/>
        <end position="124"/>
    </location>
</feature>
<dbReference type="GO" id="GO:0003677">
    <property type="term" value="F:DNA binding"/>
    <property type="evidence" value="ECO:0007669"/>
    <property type="project" value="UniProtKB-UniRule"/>
</dbReference>
<gene>
    <name evidence="4" type="primary">TFAM</name>
    <name evidence="4" type="ORF">Anas_08390</name>
</gene>
<keyword evidence="5" id="KW-1185">Reference proteome</keyword>
<comment type="caution">
    <text evidence="4">The sequence shown here is derived from an EMBL/GenBank/DDBJ whole genome shotgun (WGS) entry which is preliminary data.</text>
</comment>
<keyword evidence="1" id="KW-0539">Nucleus</keyword>
<feature type="coiled-coil region" evidence="2">
    <location>
        <begin position="106"/>
        <end position="133"/>
    </location>
</feature>
<accession>A0A5N5SQC6</accession>
<dbReference type="SMART" id="SM00398">
    <property type="entry name" value="HMG"/>
    <property type="match status" value="1"/>
</dbReference>
<name>A0A5N5SQC6_9CRUS</name>
<sequence length="192" mass="22159">MSLSRFIFLVPKLHYTNNFCAPFTCGTRVKPVLSSFSPRMDIICGKKTLAEELGIPAPPKRPPSPFFMYFIEERQNFSHITSTAEKMRKAGQNWHSLDESLKSKYYETYKLEIEDYKKKVKKYKSTLSQEQIKDIKKLKEKKKMENAAALTKQKLRKECEELGKPKHPGNAISLFMKEVENPSLGGNASEWS</sequence>
<dbReference type="GO" id="GO:0005634">
    <property type="term" value="C:nucleus"/>
    <property type="evidence" value="ECO:0007669"/>
    <property type="project" value="UniProtKB-UniRule"/>
</dbReference>
<dbReference type="Proteomes" id="UP000326759">
    <property type="component" value="Unassembled WGS sequence"/>
</dbReference>
<dbReference type="EMBL" id="SEYY01021768">
    <property type="protein sequence ID" value="KAB7496102.1"/>
    <property type="molecule type" value="Genomic_DNA"/>
</dbReference>
<evidence type="ECO:0000256" key="2">
    <source>
        <dbReference type="SAM" id="Coils"/>
    </source>
</evidence>
<evidence type="ECO:0000313" key="5">
    <source>
        <dbReference type="Proteomes" id="UP000326759"/>
    </source>
</evidence>
<protein>
    <submittedName>
        <fullName evidence="4">Transcription factor A, mitochondrial</fullName>
    </submittedName>
</protein>
<proteinExistence type="predicted"/>
<reference evidence="4 5" key="1">
    <citation type="journal article" date="2019" name="PLoS Biol.">
        <title>Sex chromosomes control vertical transmission of feminizing Wolbachia symbionts in an isopod.</title>
        <authorList>
            <person name="Becking T."/>
            <person name="Chebbi M.A."/>
            <person name="Giraud I."/>
            <person name="Moumen B."/>
            <person name="Laverre T."/>
            <person name="Caubet Y."/>
            <person name="Peccoud J."/>
            <person name="Gilbert C."/>
            <person name="Cordaux R."/>
        </authorList>
    </citation>
    <scope>NUCLEOTIDE SEQUENCE [LARGE SCALE GENOMIC DNA]</scope>
    <source>
        <strain evidence="4">ANa2</strain>
        <tissue evidence="4">Whole body excluding digestive tract and cuticle</tissue>
    </source>
</reference>
<dbReference type="PROSITE" id="PS50118">
    <property type="entry name" value="HMG_BOX_2"/>
    <property type="match status" value="1"/>
</dbReference>
<evidence type="ECO:0000256" key="1">
    <source>
        <dbReference type="PROSITE-ProRule" id="PRU00267"/>
    </source>
</evidence>
<evidence type="ECO:0000313" key="4">
    <source>
        <dbReference type="EMBL" id="KAB7496102.1"/>
    </source>
</evidence>
<dbReference type="Pfam" id="PF00505">
    <property type="entry name" value="HMG_box"/>
    <property type="match status" value="1"/>
</dbReference>
<dbReference type="SUPFAM" id="SSF47095">
    <property type="entry name" value="HMG-box"/>
    <property type="match status" value="1"/>
</dbReference>
<keyword evidence="2" id="KW-0175">Coiled coil</keyword>
<feature type="domain" description="HMG box" evidence="3">
    <location>
        <begin position="59"/>
        <end position="124"/>
    </location>
</feature>
<dbReference type="AlphaFoldDB" id="A0A5N5SQC6"/>
<dbReference type="InterPro" id="IPR036910">
    <property type="entry name" value="HMG_box_dom_sf"/>
</dbReference>
<organism evidence="4 5">
    <name type="scientific">Armadillidium nasatum</name>
    <dbReference type="NCBI Taxonomy" id="96803"/>
    <lineage>
        <taxon>Eukaryota</taxon>
        <taxon>Metazoa</taxon>
        <taxon>Ecdysozoa</taxon>
        <taxon>Arthropoda</taxon>
        <taxon>Crustacea</taxon>
        <taxon>Multicrustacea</taxon>
        <taxon>Malacostraca</taxon>
        <taxon>Eumalacostraca</taxon>
        <taxon>Peracarida</taxon>
        <taxon>Isopoda</taxon>
        <taxon>Oniscidea</taxon>
        <taxon>Crinocheta</taxon>
        <taxon>Armadillidiidae</taxon>
        <taxon>Armadillidium</taxon>
    </lineage>
</organism>
<evidence type="ECO:0000259" key="3">
    <source>
        <dbReference type="PROSITE" id="PS50118"/>
    </source>
</evidence>
<keyword evidence="1" id="KW-0238">DNA-binding</keyword>
<dbReference type="InterPro" id="IPR009071">
    <property type="entry name" value="HMG_box_dom"/>
</dbReference>
<dbReference type="OrthoDB" id="5550281at2759"/>